<name>A0A3D8R450_9EURO</name>
<reference evidence="1 2" key="1">
    <citation type="journal article" date="2018" name="IMA Fungus">
        <title>IMA Genome-F 9: Draft genome sequence of Annulohypoxylon stygium, Aspergillus mulundensis, Berkeleyomyces basicola (syn. Thielaviopsis basicola), Ceratocystis smalleyi, two Cercospora beticola strains, Coleophoma cylindrospora, Fusarium fracticaudum, Phialophora cf. hyalina, and Morchella septimelata.</title>
        <authorList>
            <person name="Wingfield B.D."/>
            <person name="Bills G.F."/>
            <person name="Dong Y."/>
            <person name="Huang W."/>
            <person name="Nel W.J."/>
            <person name="Swalarsk-Parry B.S."/>
            <person name="Vaghefi N."/>
            <person name="Wilken P.M."/>
            <person name="An Z."/>
            <person name="de Beer Z.W."/>
            <person name="De Vos L."/>
            <person name="Chen L."/>
            <person name="Duong T.A."/>
            <person name="Gao Y."/>
            <person name="Hammerbacher A."/>
            <person name="Kikkert J.R."/>
            <person name="Li Y."/>
            <person name="Li H."/>
            <person name="Li K."/>
            <person name="Li Q."/>
            <person name="Liu X."/>
            <person name="Ma X."/>
            <person name="Naidoo K."/>
            <person name="Pethybridge S.J."/>
            <person name="Sun J."/>
            <person name="Steenkamp E.T."/>
            <person name="van der Nest M.A."/>
            <person name="van Wyk S."/>
            <person name="Wingfield M.J."/>
            <person name="Xiong C."/>
            <person name="Yue Q."/>
            <person name="Zhang X."/>
        </authorList>
    </citation>
    <scope>NUCLEOTIDE SEQUENCE [LARGE SCALE GENOMIC DNA]</scope>
    <source>
        <strain evidence="1 2">DSM 5745</strain>
    </source>
</reference>
<keyword evidence="2" id="KW-1185">Reference proteome</keyword>
<dbReference type="EMBL" id="PVWQ01000011">
    <property type="protein sequence ID" value="RDW68756.1"/>
    <property type="molecule type" value="Genomic_DNA"/>
</dbReference>
<sequence>MSGIFFDESPHQYAADTVTYLEEINAAVKSASGLDGEKTIIHNPGVLPASQLRLNTTDITVVFEQSYTHYEDSQEAELDAASSSADRDSWAYIFHSVPAMSNSTLDTFVHGISHKAAYLYATTRTSQYYEHFDGRLEEFCDAVPT</sequence>
<comment type="caution">
    <text evidence="1">The sequence shown here is derived from an EMBL/GenBank/DDBJ whole genome shotgun (WGS) entry which is preliminary data.</text>
</comment>
<dbReference type="Pfam" id="PF12138">
    <property type="entry name" value="Spherulin4"/>
    <property type="match status" value="1"/>
</dbReference>
<dbReference type="GeneID" id="38118886"/>
<proteinExistence type="predicted"/>
<dbReference type="InterPro" id="IPR021986">
    <property type="entry name" value="Spherulin4"/>
</dbReference>
<dbReference type="STRING" id="1810919.A0A3D8R450"/>
<dbReference type="OrthoDB" id="5342184at2759"/>
<organism evidence="1 2">
    <name type="scientific">Aspergillus mulundensis</name>
    <dbReference type="NCBI Taxonomy" id="1810919"/>
    <lineage>
        <taxon>Eukaryota</taxon>
        <taxon>Fungi</taxon>
        <taxon>Dikarya</taxon>
        <taxon>Ascomycota</taxon>
        <taxon>Pezizomycotina</taxon>
        <taxon>Eurotiomycetes</taxon>
        <taxon>Eurotiomycetidae</taxon>
        <taxon>Eurotiales</taxon>
        <taxon>Aspergillaceae</taxon>
        <taxon>Aspergillus</taxon>
        <taxon>Aspergillus subgen. Nidulantes</taxon>
    </lineage>
</organism>
<evidence type="ECO:0000313" key="2">
    <source>
        <dbReference type="Proteomes" id="UP000256690"/>
    </source>
</evidence>
<dbReference type="PANTHER" id="PTHR35040:SF9">
    <property type="entry name" value="4-LIKE CELL SURFACE PROTEIN, PUTATIVE (AFU_ORTHOLOGUE AFUA_4G14080)-RELATED"/>
    <property type="match status" value="1"/>
</dbReference>
<dbReference type="Proteomes" id="UP000256690">
    <property type="component" value="Unassembled WGS sequence"/>
</dbReference>
<protein>
    <submittedName>
        <fullName evidence="1">Uncharacterized protein</fullName>
    </submittedName>
</protein>
<dbReference type="RefSeq" id="XP_026600545.1">
    <property type="nucleotide sequence ID" value="XM_026750532.1"/>
</dbReference>
<evidence type="ECO:0000313" key="1">
    <source>
        <dbReference type="EMBL" id="RDW68756.1"/>
    </source>
</evidence>
<gene>
    <name evidence="1" type="ORF">DSM5745_08516</name>
</gene>
<dbReference type="AlphaFoldDB" id="A0A3D8R450"/>
<dbReference type="PANTHER" id="PTHR35040">
    <property type="match status" value="1"/>
</dbReference>
<accession>A0A3D8R450</accession>